<dbReference type="EMBL" id="LCZI01001727">
    <property type="protein sequence ID" value="KKZ58044.1"/>
    <property type="molecule type" value="Genomic_DNA"/>
</dbReference>
<dbReference type="VEuPathDB" id="FungiDB:EMCG_05528"/>
<proteinExistence type="predicted"/>
<protein>
    <submittedName>
        <fullName evidence="2">Uncharacterized protein</fullName>
    </submittedName>
</protein>
<reference evidence="3" key="1">
    <citation type="journal article" date="2015" name="PLoS Genet.">
        <title>The dynamic genome and transcriptome of the human fungal pathogen Blastomyces and close relative Emmonsia.</title>
        <authorList>
            <person name="Munoz J.F."/>
            <person name="Gauthier G.M."/>
            <person name="Desjardins C.A."/>
            <person name="Gallo J.E."/>
            <person name="Holder J."/>
            <person name="Sullivan T.D."/>
            <person name="Marty A.J."/>
            <person name="Carmen J.C."/>
            <person name="Chen Z."/>
            <person name="Ding L."/>
            <person name="Gujja S."/>
            <person name="Magrini V."/>
            <person name="Misas E."/>
            <person name="Mitreva M."/>
            <person name="Priest M."/>
            <person name="Saif S."/>
            <person name="Whiston E.A."/>
            <person name="Young S."/>
            <person name="Zeng Q."/>
            <person name="Goldman W.E."/>
            <person name="Mardis E.R."/>
            <person name="Taylor J.W."/>
            <person name="McEwen J.G."/>
            <person name="Clay O.K."/>
            <person name="Klein B.S."/>
            <person name="Cuomo C.A."/>
        </authorList>
    </citation>
    <scope>NUCLEOTIDE SEQUENCE [LARGE SCALE GENOMIC DNA]</scope>
    <source>
        <strain evidence="3">UAMH 3008</strain>
    </source>
</reference>
<evidence type="ECO:0000313" key="3">
    <source>
        <dbReference type="Proteomes" id="UP000034164"/>
    </source>
</evidence>
<evidence type="ECO:0000313" key="2">
    <source>
        <dbReference type="EMBL" id="KKZ58044.1"/>
    </source>
</evidence>
<evidence type="ECO:0000256" key="1">
    <source>
        <dbReference type="SAM" id="MobiDB-lite"/>
    </source>
</evidence>
<sequence>MDVLRQAKQSSDSSKPIEDTKPEKNKNKEGKEGKARASKLEYQEVHEVWDKDNSKYKIVDSVREDKALDYLDQYIFVVRKQLDRMTKETKTFVDIKSEALLDVLREIVRDVRAISLREDKPSVLFHPPTQFL</sequence>
<accession>A0A0G2HPI2</accession>
<dbReference type="AlphaFoldDB" id="A0A0G2HPI2"/>
<feature type="region of interest" description="Disordered" evidence="1">
    <location>
        <begin position="1"/>
        <end position="38"/>
    </location>
</feature>
<feature type="compositionally biased region" description="Basic and acidic residues" evidence="1">
    <location>
        <begin position="15"/>
        <end position="38"/>
    </location>
</feature>
<gene>
    <name evidence="2" type="ORF">EMCG_05528</name>
</gene>
<dbReference type="Proteomes" id="UP000034164">
    <property type="component" value="Unassembled WGS sequence"/>
</dbReference>
<organism evidence="2 3">
    <name type="scientific">[Emmonsia] crescens</name>
    <dbReference type="NCBI Taxonomy" id="73230"/>
    <lineage>
        <taxon>Eukaryota</taxon>
        <taxon>Fungi</taxon>
        <taxon>Dikarya</taxon>
        <taxon>Ascomycota</taxon>
        <taxon>Pezizomycotina</taxon>
        <taxon>Eurotiomycetes</taxon>
        <taxon>Eurotiomycetidae</taxon>
        <taxon>Onygenales</taxon>
        <taxon>Ajellomycetaceae</taxon>
        <taxon>Emergomyces</taxon>
    </lineage>
</organism>
<dbReference type="OrthoDB" id="4187207at2759"/>
<comment type="caution">
    <text evidence="2">The sequence shown here is derived from an EMBL/GenBank/DDBJ whole genome shotgun (WGS) entry which is preliminary data.</text>
</comment>
<name>A0A0G2HPI2_9EURO</name>